<reference evidence="1 2" key="1">
    <citation type="journal article" date="2019" name="Emerg. Microbes Infect.">
        <title>Comprehensive subspecies identification of 175 nontuberculous mycobacteria species based on 7547 genomic profiles.</title>
        <authorList>
            <person name="Matsumoto Y."/>
            <person name="Kinjo T."/>
            <person name="Motooka D."/>
            <person name="Nabeya D."/>
            <person name="Jung N."/>
            <person name="Uechi K."/>
            <person name="Horii T."/>
            <person name="Iida T."/>
            <person name="Fujita J."/>
            <person name="Nakamura S."/>
        </authorList>
    </citation>
    <scope>NUCLEOTIDE SEQUENCE [LARGE SCALE GENOMIC DNA]</scope>
    <source>
        <strain evidence="1 2">JCM 16018</strain>
    </source>
</reference>
<name>A0A7I7NST2_9MYCO</name>
<sequence length="77" mass="8039">MWRTAARIYPRNRGLRANGKEVATMINDAFGVGVAAAALSARTFHAAHTATPAAALKHRAAAATNASVGLEVHRMAT</sequence>
<evidence type="ECO:0000313" key="2">
    <source>
        <dbReference type="Proteomes" id="UP000466632"/>
    </source>
</evidence>
<dbReference type="Proteomes" id="UP000466632">
    <property type="component" value="Chromosome"/>
</dbReference>
<evidence type="ECO:0000313" key="1">
    <source>
        <dbReference type="EMBL" id="BBX99554.1"/>
    </source>
</evidence>
<dbReference type="EMBL" id="AP022582">
    <property type="protein sequence ID" value="BBX99554.1"/>
    <property type="molecule type" value="Genomic_DNA"/>
</dbReference>
<protein>
    <submittedName>
        <fullName evidence="1">Uncharacterized protein</fullName>
    </submittedName>
</protein>
<keyword evidence="2" id="KW-1185">Reference proteome</keyword>
<gene>
    <name evidence="1" type="ORF">MSEO_00540</name>
</gene>
<accession>A0A7I7NST2</accession>
<dbReference type="KEGG" id="mseo:MSEO_00540"/>
<proteinExistence type="predicted"/>
<organism evidence="1 2">
    <name type="scientific">Mycobacterium seoulense</name>
    <dbReference type="NCBI Taxonomy" id="386911"/>
    <lineage>
        <taxon>Bacteria</taxon>
        <taxon>Bacillati</taxon>
        <taxon>Actinomycetota</taxon>
        <taxon>Actinomycetes</taxon>
        <taxon>Mycobacteriales</taxon>
        <taxon>Mycobacteriaceae</taxon>
        <taxon>Mycobacterium</taxon>
    </lineage>
</organism>
<dbReference type="AlphaFoldDB" id="A0A7I7NST2"/>